<dbReference type="RefSeq" id="WP_243115333.1">
    <property type="nucleotide sequence ID" value="NZ_RJVG01000005.1"/>
</dbReference>
<dbReference type="Pfam" id="PF10694">
    <property type="entry name" value="DUF2500"/>
    <property type="match status" value="1"/>
</dbReference>
<dbReference type="AlphaFoldDB" id="A0A3N1XN69"/>
<name>A0A3N1XN69_9FIRM</name>
<keyword evidence="3" id="KW-1185">Reference proteome</keyword>
<organism evidence="2 3">
    <name type="scientific">Mobilisporobacter senegalensis</name>
    <dbReference type="NCBI Taxonomy" id="1329262"/>
    <lineage>
        <taxon>Bacteria</taxon>
        <taxon>Bacillati</taxon>
        <taxon>Bacillota</taxon>
        <taxon>Clostridia</taxon>
        <taxon>Lachnospirales</taxon>
        <taxon>Lachnospiraceae</taxon>
        <taxon>Mobilisporobacter</taxon>
    </lineage>
</organism>
<keyword evidence="1" id="KW-0472">Membrane</keyword>
<dbReference type="Proteomes" id="UP000273083">
    <property type="component" value="Unassembled WGS sequence"/>
</dbReference>
<dbReference type="Gene3D" id="2.40.50.660">
    <property type="match status" value="1"/>
</dbReference>
<gene>
    <name evidence="2" type="ORF">EDD66_10581</name>
</gene>
<evidence type="ECO:0000256" key="1">
    <source>
        <dbReference type="SAM" id="Phobius"/>
    </source>
</evidence>
<keyword evidence="1" id="KW-1133">Transmembrane helix</keyword>
<dbReference type="InterPro" id="IPR019635">
    <property type="entry name" value="DUF2500"/>
</dbReference>
<evidence type="ECO:0000313" key="2">
    <source>
        <dbReference type="EMBL" id="ROR28143.1"/>
    </source>
</evidence>
<comment type="caution">
    <text evidence="2">The sequence shown here is derived from an EMBL/GenBank/DDBJ whole genome shotgun (WGS) entry which is preliminary data.</text>
</comment>
<keyword evidence="1" id="KW-0812">Transmembrane</keyword>
<dbReference type="EMBL" id="RJVG01000005">
    <property type="protein sequence ID" value="ROR28143.1"/>
    <property type="molecule type" value="Genomic_DNA"/>
</dbReference>
<feature type="transmembrane region" description="Helical" evidence="1">
    <location>
        <begin position="15"/>
        <end position="40"/>
    </location>
</feature>
<accession>A0A3N1XN69</accession>
<reference evidence="2 3" key="1">
    <citation type="submission" date="2018-11" db="EMBL/GenBank/DDBJ databases">
        <title>Genomic Encyclopedia of Type Strains, Phase IV (KMG-IV): sequencing the most valuable type-strain genomes for metagenomic binning, comparative biology and taxonomic classification.</title>
        <authorList>
            <person name="Goeker M."/>
        </authorList>
    </citation>
    <scope>NUCLEOTIDE SEQUENCE [LARGE SCALE GENOMIC DNA]</scope>
    <source>
        <strain evidence="2 3">DSM 26537</strain>
    </source>
</reference>
<evidence type="ECO:0000313" key="3">
    <source>
        <dbReference type="Proteomes" id="UP000273083"/>
    </source>
</evidence>
<protein>
    <submittedName>
        <fullName evidence="2">Uncharacterized protein DUF2500</fullName>
    </submittedName>
</protein>
<proteinExistence type="predicted"/>
<sequence length="134" mass="14939">MDNSFYMNDFGGPGFMFQIFPIIFFIIFAIVIGGFIITAVKGVGTWHKNNNSPVLTVAATVVTKRTNVTHHHHNTGNDSMGHTSSSTWYYATFEVESGDRMELGISGTEFGMLVEGDTGRLTFQGTRFLKFERN</sequence>